<evidence type="ECO:0000256" key="4">
    <source>
        <dbReference type="ARBA" id="ARBA00022833"/>
    </source>
</evidence>
<dbReference type="InterPro" id="IPR020843">
    <property type="entry name" value="ER"/>
</dbReference>
<dbReference type="GO" id="GO:0046872">
    <property type="term" value="F:metal ion binding"/>
    <property type="evidence" value="ECO:0007669"/>
    <property type="project" value="UniProtKB-KW"/>
</dbReference>
<organism evidence="7 8">
    <name type="scientific">Vibrio owensii</name>
    <dbReference type="NCBI Taxonomy" id="696485"/>
    <lineage>
        <taxon>Bacteria</taxon>
        <taxon>Pseudomonadati</taxon>
        <taxon>Pseudomonadota</taxon>
        <taxon>Gammaproteobacteria</taxon>
        <taxon>Vibrionales</taxon>
        <taxon>Vibrionaceae</taxon>
        <taxon>Vibrio</taxon>
    </lineage>
</organism>
<dbReference type="InterPro" id="IPR055170">
    <property type="entry name" value="GFO_IDH_MocA-like_dom"/>
</dbReference>
<comment type="similarity">
    <text evidence="2">Belongs to the zinc-containing alcohol dehydrogenase family.</text>
</comment>
<dbReference type="GO" id="GO:0000166">
    <property type="term" value="F:nucleotide binding"/>
    <property type="evidence" value="ECO:0007669"/>
    <property type="project" value="InterPro"/>
</dbReference>
<dbReference type="PANTHER" id="PTHR43350">
    <property type="entry name" value="NAD-DEPENDENT ALCOHOL DEHYDROGENASE"/>
    <property type="match status" value="1"/>
</dbReference>
<dbReference type="PANTHER" id="PTHR43350:SF19">
    <property type="entry name" value="D-GULOSIDE 3-DEHYDROGENASE"/>
    <property type="match status" value="1"/>
</dbReference>
<dbReference type="Proteomes" id="UP001295420">
    <property type="component" value="Unassembled WGS sequence"/>
</dbReference>
<dbReference type="GO" id="GO:0016491">
    <property type="term" value="F:oxidoreductase activity"/>
    <property type="evidence" value="ECO:0007669"/>
    <property type="project" value="UniProtKB-KW"/>
</dbReference>
<evidence type="ECO:0000313" key="7">
    <source>
        <dbReference type="EMBL" id="CAH1535409.1"/>
    </source>
</evidence>
<evidence type="ECO:0000259" key="6">
    <source>
        <dbReference type="SMART" id="SM00829"/>
    </source>
</evidence>
<evidence type="ECO:0000256" key="1">
    <source>
        <dbReference type="ARBA" id="ARBA00001947"/>
    </source>
</evidence>
<keyword evidence="5 7" id="KW-0560">Oxidoreductase</keyword>
<dbReference type="Pfam" id="PF01408">
    <property type="entry name" value="GFO_IDH_MocA"/>
    <property type="match status" value="1"/>
</dbReference>
<evidence type="ECO:0000313" key="8">
    <source>
        <dbReference type="Proteomes" id="UP001295420"/>
    </source>
</evidence>
<dbReference type="Gene3D" id="3.30.360.10">
    <property type="entry name" value="Dihydrodipicolinate Reductase, domain 2"/>
    <property type="match status" value="1"/>
</dbReference>
<dbReference type="Gene3D" id="3.40.50.720">
    <property type="entry name" value="NAD(P)-binding Rossmann-like Domain"/>
    <property type="match status" value="2"/>
</dbReference>
<evidence type="ECO:0000256" key="3">
    <source>
        <dbReference type="ARBA" id="ARBA00022723"/>
    </source>
</evidence>
<dbReference type="EC" id="1.1.1.-" evidence="7"/>
<accession>A0AAU9QAL7</accession>
<dbReference type="EMBL" id="CAKMTQ010000034">
    <property type="protein sequence ID" value="CAH1535409.1"/>
    <property type="molecule type" value="Genomic_DNA"/>
</dbReference>
<evidence type="ECO:0000256" key="5">
    <source>
        <dbReference type="ARBA" id="ARBA00023002"/>
    </source>
</evidence>
<dbReference type="SUPFAM" id="SSF50129">
    <property type="entry name" value="GroES-like"/>
    <property type="match status" value="1"/>
</dbReference>
<evidence type="ECO:0000256" key="2">
    <source>
        <dbReference type="ARBA" id="ARBA00008072"/>
    </source>
</evidence>
<dbReference type="Pfam" id="PF00107">
    <property type="entry name" value="ADH_zinc_N"/>
    <property type="match status" value="1"/>
</dbReference>
<dbReference type="InterPro" id="IPR000683">
    <property type="entry name" value="Gfo/Idh/MocA-like_OxRdtase_N"/>
</dbReference>
<name>A0AAU9QAL7_9VIBR</name>
<dbReference type="AlphaFoldDB" id="A0AAU9QAL7"/>
<reference evidence="7" key="1">
    <citation type="submission" date="2022-01" db="EMBL/GenBank/DDBJ databases">
        <authorList>
            <person name="Lagorce A."/>
        </authorList>
    </citation>
    <scope>NUCLEOTIDE SEQUENCE</scope>
    <source>
        <strain evidence="7">Th15_F1_D04</strain>
    </source>
</reference>
<dbReference type="Pfam" id="PF22725">
    <property type="entry name" value="GFO_IDH_MocA_C3"/>
    <property type="match status" value="1"/>
</dbReference>
<protein>
    <submittedName>
        <fullName evidence="7">1,5-anhydro-D-fructose reductase</fullName>
        <ecNumber evidence="7">1.1.1.-</ecNumber>
    </submittedName>
</protein>
<dbReference type="SUPFAM" id="SSF51735">
    <property type="entry name" value="NAD(P)-binding Rossmann-fold domains"/>
    <property type="match status" value="2"/>
</dbReference>
<sequence length="706" mass="75954">MKQILQNISNGETQLVEVPCPQVRNGSLLISTSKTLVSSGTERMLIDFGKANFIDKARQQPDKVKMVLGKIKTDGLIPTIDAVRSKLDQPLPLGYCNVGTVLDSGGTSFDVGTRVVSNGNHAEVVRVPKNLCAKVPDNVDDESAAFTVLGAIGLQGVRLINPTLGECVVVTGLGLIGLITVQLLRANGCRVLGIDFDSSKCELARQLGADTVDLSKGEDPIKAAAAFSRGRGVDGVIITASTKSSEPLSQAATMCRQRGRIVLVGVIGQEISRADFFAKELTFQVSCSYGPGRYDTEYEEKGNDYPVGFVRWTEQRNFEAILDMMASGALNVKPLITNRYAIDDALEAYKCLDDKSSLGIVLDYPNNDTAVLTARSVALNSEIASVQSSASCAFVGAGNYASRVLMPAFKNAGAGLNTVVTSAGMSAVHHGKKQGFVKASTDYADVLVDKAIDTVVIATQHNLHAQQTIDAIVAEKHVFVEKPLALRASEVDLIETAYNESQTKPKVMVGYNRRFAPHVVKMKELLSSIKGPKTFIMTMNAGDIPSDHWTQDPTVGGGRIIGEACHYIDLMRHLAGCKITGFNAMCMGDAPGVAIREDKASITLSFEDGSIGTIHYFANGGKDFPKERIEVFANDAVLQLDNFRKLTGFGWKGFSSMRLSSQDKGQNDCSKAFIDSIKQGSASPISFDEIIEVARVSCQVAEQLRK</sequence>
<dbReference type="InterPro" id="IPR011032">
    <property type="entry name" value="GroES-like_sf"/>
</dbReference>
<comment type="caution">
    <text evidence="7">The sequence shown here is derived from an EMBL/GenBank/DDBJ whole genome shotgun (WGS) entry which is preliminary data.</text>
</comment>
<dbReference type="SMART" id="SM00829">
    <property type="entry name" value="PKS_ER"/>
    <property type="match status" value="1"/>
</dbReference>
<dbReference type="InterPro" id="IPR036291">
    <property type="entry name" value="NAD(P)-bd_dom_sf"/>
</dbReference>
<feature type="domain" description="Enoyl reductase (ER)" evidence="6">
    <location>
        <begin position="75"/>
        <end position="362"/>
    </location>
</feature>
<proteinExistence type="inferred from homology"/>
<dbReference type="SUPFAM" id="SSF55347">
    <property type="entry name" value="Glyceraldehyde-3-phosphate dehydrogenase-like, C-terminal domain"/>
    <property type="match status" value="1"/>
</dbReference>
<dbReference type="InterPro" id="IPR013149">
    <property type="entry name" value="ADH-like_C"/>
</dbReference>
<keyword evidence="4" id="KW-0862">Zinc</keyword>
<gene>
    <name evidence="7" type="ORF">THF1D04_40179</name>
</gene>
<keyword evidence="3" id="KW-0479">Metal-binding</keyword>
<dbReference type="CDD" id="cd08255">
    <property type="entry name" value="2-desacetyl-2-hydroxyethyl_bacteriochlorophyllide_like"/>
    <property type="match status" value="1"/>
</dbReference>
<comment type="cofactor">
    <cofactor evidence="1">
        <name>Zn(2+)</name>
        <dbReference type="ChEBI" id="CHEBI:29105"/>
    </cofactor>
</comment>
<dbReference type="RefSeq" id="WP_409931606.1">
    <property type="nucleotide sequence ID" value="NZ_CAKMTQ010000034.1"/>
</dbReference>
<dbReference type="Gene3D" id="3.90.180.10">
    <property type="entry name" value="Medium-chain alcohol dehydrogenases, catalytic domain"/>
    <property type="match status" value="1"/>
</dbReference>